<dbReference type="SUPFAM" id="SSF53323">
    <property type="entry name" value="Pyruvate-ferredoxin oxidoreductase, PFOR, domain III"/>
    <property type="match status" value="1"/>
</dbReference>
<dbReference type="STRING" id="399550.Smar_0291"/>
<evidence type="ECO:0000259" key="2">
    <source>
        <dbReference type="Pfam" id="PF01558"/>
    </source>
</evidence>
<dbReference type="Pfam" id="PF01558">
    <property type="entry name" value="POR"/>
    <property type="match status" value="1"/>
</dbReference>
<evidence type="ECO:0000313" key="3">
    <source>
        <dbReference type="EMBL" id="ABN69404.1"/>
    </source>
</evidence>
<dbReference type="RefSeq" id="WP_011838595.1">
    <property type="nucleotide sequence ID" value="NC_009033.1"/>
</dbReference>
<accession>A3DL94</accession>
<dbReference type="OrthoDB" id="53326at2157"/>
<organism evidence="3 4">
    <name type="scientific">Staphylothermus marinus (strain ATCC 43588 / DSM 3639 / JCM 9404 / F1)</name>
    <dbReference type="NCBI Taxonomy" id="399550"/>
    <lineage>
        <taxon>Archaea</taxon>
        <taxon>Thermoproteota</taxon>
        <taxon>Thermoprotei</taxon>
        <taxon>Desulfurococcales</taxon>
        <taxon>Desulfurococcaceae</taxon>
        <taxon>Staphylothermus</taxon>
    </lineage>
</organism>
<keyword evidence="4" id="KW-1185">Reference proteome</keyword>
<sequence>MPKRYNIVVAGVGGQGLLTLGRVLGNAAIEAGIDVSIAETHGLSQRGGSLIVQIRLGEGESPMIPRGAADLLIGLEALETARQIIYANKETRIVMNKFIWPPPLEIYPDLDQIIEKIKGRKLRLYVIDANKISEEIVGSIISANMAILGYSYAVDPGLQERLEYKHLVKGLERVFRGKVLELNKKVLATAYDLGRKQVEK</sequence>
<dbReference type="GeneID" id="4906813"/>
<dbReference type="EMBL" id="CP000575">
    <property type="protein sequence ID" value="ABN69404.1"/>
    <property type="molecule type" value="Genomic_DNA"/>
</dbReference>
<feature type="domain" description="Pyruvate/ketoisovalerate oxidoreductase catalytic" evidence="2">
    <location>
        <begin position="13"/>
        <end position="192"/>
    </location>
</feature>
<evidence type="ECO:0000313" key="4">
    <source>
        <dbReference type="Proteomes" id="UP000000254"/>
    </source>
</evidence>
<proteinExistence type="predicted"/>
<keyword evidence="3" id="KW-0670">Pyruvate</keyword>
<name>A3DL94_STAMF</name>
<keyword evidence="1" id="KW-0560">Oxidoreductase</keyword>
<dbReference type="Proteomes" id="UP000000254">
    <property type="component" value="Chromosome"/>
</dbReference>
<reference evidence="4" key="1">
    <citation type="journal article" date="2009" name="BMC Genomics">
        <title>The complete genome sequence of Staphylothermus marinus reveals differences in sulfur metabolism among heterotrophic Crenarchaeota.</title>
        <authorList>
            <person name="Anderson I.J."/>
            <person name="Dharmarajan L."/>
            <person name="Rodriguez J."/>
            <person name="Hooper S."/>
            <person name="Porat I."/>
            <person name="Ulrich L.E."/>
            <person name="Elkins J.G."/>
            <person name="Mavromatis K."/>
            <person name="Sun H."/>
            <person name="Land M."/>
            <person name="Lapidus A."/>
            <person name="Lucas S."/>
            <person name="Barry K."/>
            <person name="Huber H."/>
            <person name="Zhulin I.B."/>
            <person name="Whitman W.B."/>
            <person name="Mukhopadhyay B."/>
            <person name="Woese C."/>
            <person name="Bristow J."/>
            <person name="Kyrpides N."/>
        </authorList>
    </citation>
    <scope>NUCLEOTIDE SEQUENCE [LARGE SCALE GENOMIC DNA]</scope>
    <source>
        <strain evidence="4">ATCC 43588 / DSM 3639 / JCM 9404 / F1</strain>
    </source>
</reference>
<dbReference type="eggNOG" id="arCOG01602">
    <property type="taxonomic scope" value="Archaea"/>
</dbReference>
<dbReference type="PANTHER" id="PTHR43854:SF1">
    <property type="entry name" value="INDOLEPYRUVATE OXIDOREDUCTASE SUBUNIT IORB"/>
    <property type="match status" value="1"/>
</dbReference>
<protein>
    <submittedName>
        <fullName evidence="3">Pyruvate ferredoxin/flavodoxin oxidoreductase</fullName>
    </submittedName>
</protein>
<dbReference type="AlphaFoldDB" id="A3DL94"/>
<dbReference type="InterPro" id="IPR019752">
    <property type="entry name" value="Pyrv/ketoisovalerate_OxRed_cat"/>
</dbReference>
<dbReference type="PANTHER" id="PTHR43854">
    <property type="entry name" value="INDOLEPYRUVATE OXIDOREDUCTASE SUBUNIT IORB"/>
    <property type="match status" value="1"/>
</dbReference>
<reference evidence="3 4" key="2">
    <citation type="journal article" date="2009" name="Stand. Genomic Sci.">
        <title>Complete genome sequence of Staphylothermus marinus Stetter and Fiala 1986 type strain F1.</title>
        <authorList>
            <person name="Anderson I.J."/>
            <person name="Sun H."/>
            <person name="Lapidus A."/>
            <person name="Copeland A."/>
            <person name="Glavina Del Rio T."/>
            <person name="Tice H."/>
            <person name="Dalin E."/>
            <person name="Lucas S."/>
            <person name="Barry K."/>
            <person name="Land M."/>
            <person name="Richardson P."/>
            <person name="Huber H."/>
            <person name="Kyrpides N.C."/>
        </authorList>
    </citation>
    <scope>NUCLEOTIDE SEQUENCE [LARGE SCALE GENOMIC DNA]</scope>
    <source>
        <strain evidence="4">ATCC 43588 / DSM 3639 / JCM 9404 / F1</strain>
    </source>
</reference>
<dbReference type="InterPro" id="IPR002869">
    <property type="entry name" value="Pyrv_flavodox_OxRed_cen"/>
</dbReference>
<dbReference type="HOGENOM" id="CLU_087284_1_1_2"/>
<dbReference type="Gene3D" id="3.40.920.10">
    <property type="entry name" value="Pyruvate-ferredoxin oxidoreductase, PFOR, domain III"/>
    <property type="match status" value="1"/>
</dbReference>
<dbReference type="KEGG" id="smr:Smar_0291"/>
<gene>
    <name evidence="3" type="ordered locus">Smar_0291</name>
</gene>
<dbReference type="GO" id="GO:0016903">
    <property type="term" value="F:oxidoreductase activity, acting on the aldehyde or oxo group of donors"/>
    <property type="evidence" value="ECO:0007669"/>
    <property type="project" value="InterPro"/>
</dbReference>
<evidence type="ECO:0000256" key="1">
    <source>
        <dbReference type="ARBA" id="ARBA00023002"/>
    </source>
</evidence>
<dbReference type="InterPro" id="IPR052198">
    <property type="entry name" value="IorB_Oxidoreductase"/>
</dbReference>